<dbReference type="Pfam" id="PF05119">
    <property type="entry name" value="Terminase_4"/>
    <property type="match status" value="1"/>
</dbReference>
<comment type="caution">
    <text evidence="2">The sequence shown here is derived from an EMBL/GenBank/DDBJ whole genome shotgun (WGS) entry which is preliminary data.</text>
</comment>
<keyword evidence="3" id="KW-1185">Reference proteome</keyword>
<accession>A0ABV9MGB0</accession>
<evidence type="ECO:0000313" key="3">
    <source>
        <dbReference type="Proteomes" id="UP001595932"/>
    </source>
</evidence>
<dbReference type="RefSeq" id="WP_377279804.1">
    <property type="nucleotide sequence ID" value="NZ_JBHSGL010000015.1"/>
</dbReference>
<dbReference type="EMBL" id="JBHSGL010000015">
    <property type="protein sequence ID" value="MFC4714069.1"/>
    <property type="molecule type" value="Genomic_DNA"/>
</dbReference>
<protein>
    <submittedName>
        <fullName evidence="2">Phage terminase small subunit P27 family</fullName>
    </submittedName>
</protein>
<dbReference type="Proteomes" id="UP001595932">
    <property type="component" value="Unassembled WGS sequence"/>
</dbReference>
<evidence type="ECO:0000313" key="2">
    <source>
        <dbReference type="EMBL" id="MFC4714069.1"/>
    </source>
</evidence>
<evidence type="ECO:0000256" key="1">
    <source>
        <dbReference type="SAM" id="Coils"/>
    </source>
</evidence>
<keyword evidence="1" id="KW-0175">Coiled coil</keyword>
<sequence>MARKHVLTELNKSNFTKEELEKRLAKEEALKKFEGIETEAPEWLDAAGRLEYERIVPLLEKLPIASLDQTLVALYCRFYSLYLEASKDLDNHGLVDGESRKANPAFSALVKSSSEIRLIASQLGMTIDSRMKLVVPASNKPHDPFEDFFKEEDK</sequence>
<proteinExistence type="predicted"/>
<reference evidence="3" key="1">
    <citation type="journal article" date="2019" name="Int. J. Syst. Evol. Microbiol.">
        <title>The Global Catalogue of Microorganisms (GCM) 10K type strain sequencing project: providing services to taxonomists for standard genome sequencing and annotation.</title>
        <authorList>
            <consortium name="The Broad Institute Genomics Platform"/>
            <consortium name="The Broad Institute Genome Sequencing Center for Infectious Disease"/>
            <person name="Wu L."/>
            <person name="Ma J."/>
        </authorList>
    </citation>
    <scope>NUCLEOTIDE SEQUENCE [LARGE SCALE GENOMIC DNA]</scope>
    <source>
        <strain evidence="3">CGMCC 1.12151</strain>
    </source>
</reference>
<gene>
    <name evidence="2" type="ORF">ACFO5U_14570</name>
</gene>
<feature type="coiled-coil region" evidence="1">
    <location>
        <begin position="10"/>
        <end position="37"/>
    </location>
</feature>
<name>A0ABV9MGB0_9BACL</name>
<organism evidence="2 3">
    <name type="scientific">Planococcus dechangensis</name>
    <dbReference type="NCBI Taxonomy" id="1176255"/>
    <lineage>
        <taxon>Bacteria</taxon>
        <taxon>Bacillati</taxon>
        <taxon>Bacillota</taxon>
        <taxon>Bacilli</taxon>
        <taxon>Bacillales</taxon>
        <taxon>Caryophanaceae</taxon>
        <taxon>Planococcus</taxon>
    </lineage>
</organism>
<dbReference type="InterPro" id="IPR006448">
    <property type="entry name" value="Phage_term_ssu_P27"/>
</dbReference>
<dbReference type="NCBIfam" id="TIGR01558">
    <property type="entry name" value="sm_term_P27"/>
    <property type="match status" value="1"/>
</dbReference>